<sequence length="156" mass="16435">MDQKHVFNGQTAWFRDGTRQKGFTLIEVMIVVAIIGILAAIAIPSYQSYVQKARRVDAQAALTEMAQAMEAAYARNFSYEGQATGPADTGAPSAAILRSSSVDFYTLTISAAAKNSYALSAAPSGAQVQDKCGTLSIDNTGQKSANKGGTAVSDCW</sequence>
<feature type="region of interest" description="Disordered" evidence="6">
    <location>
        <begin position="137"/>
        <end position="156"/>
    </location>
</feature>
<dbReference type="GO" id="GO:0016020">
    <property type="term" value="C:membrane"/>
    <property type="evidence" value="ECO:0007669"/>
    <property type="project" value="UniProtKB-SubCell"/>
</dbReference>
<reference evidence="8 9" key="1">
    <citation type="submission" date="2015-05" db="EMBL/GenBank/DDBJ databases">
        <title>Complete genome of Marinobacter psychrophilus strain 20041T isolated from sea-ice of the Canadian Basin.</title>
        <authorList>
            <person name="Song L."/>
            <person name="Ren L."/>
            <person name="Yu Y."/>
            <person name="Wang X."/>
        </authorList>
    </citation>
    <scope>NUCLEOTIDE SEQUENCE [LARGE SCALE GENOMIC DNA]</scope>
    <source>
        <strain evidence="8 9">20041</strain>
    </source>
</reference>
<proteinExistence type="predicted"/>
<feature type="transmembrane region" description="Helical" evidence="7">
    <location>
        <begin position="23"/>
        <end position="46"/>
    </location>
</feature>
<dbReference type="Pfam" id="PF16732">
    <property type="entry name" value="ComP_DUS"/>
    <property type="match status" value="1"/>
</dbReference>
<evidence type="ECO:0000256" key="3">
    <source>
        <dbReference type="ARBA" id="ARBA00022692"/>
    </source>
</evidence>
<dbReference type="PRINTS" id="PR00885">
    <property type="entry name" value="BCTERIALGSPH"/>
</dbReference>
<protein>
    <recommendedName>
        <fullName evidence="10">Pilus assembly protein PilE</fullName>
    </recommendedName>
</protein>
<keyword evidence="5 7" id="KW-0472">Membrane</keyword>
<dbReference type="InterPro" id="IPR012902">
    <property type="entry name" value="N_methyl_site"/>
</dbReference>
<dbReference type="AlphaFoldDB" id="A0A0H4I9E1"/>
<organism evidence="8 9">
    <name type="scientific">Marinobacter psychrophilus</name>
    <dbReference type="NCBI Taxonomy" id="330734"/>
    <lineage>
        <taxon>Bacteria</taxon>
        <taxon>Pseudomonadati</taxon>
        <taxon>Pseudomonadota</taxon>
        <taxon>Gammaproteobacteria</taxon>
        <taxon>Pseudomonadales</taxon>
        <taxon>Marinobacteraceae</taxon>
        <taxon>Marinobacter</taxon>
    </lineage>
</organism>
<keyword evidence="2" id="KW-0488">Methylation</keyword>
<feature type="compositionally biased region" description="Polar residues" evidence="6">
    <location>
        <begin position="137"/>
        <end position="147"/>
    </location>
</feature>
<dbReference type="InterPro" id="IPR031982">
    <property type="entry name" value="PilE-like"/>
</dbReference>
<dbReference type="PANTHER" id="PTHR30093:SF47">
    <property type="entry name" value="TYPE IV PILUS NON-CORE MINOR PILIN PILE"/>
    <property type="match status" value="1"/>
</dbReference>
<evidence type="ECO:0000256" key="2">
    <source>
        <dbReference type="ARBA" id="ARBA00022481"/>
    </source>
</evidence>
<gene>
    <name evidence="8" type="ORF">ABA45_03830</name>
</gene>
<dbReference type="KEGG" id="mpq:ABA45_03830"/>
<name>A0A0H4I9E1_9GAMM</name>
<dbReference type="EMBL" id="CP011494">
    <property type="protein sequence ID" value="AKO51662.1"/>
    <property type="molecule type" value="Genomic_DNA"/>
</dbReference>
<dbReference type="SUPFAM" id="SSF54523">
    <property type="entry name" value="Pili subunits"/>
    <property type="match status" value="1"/>
</dbReference>
<dbReference type="PROSITE" id="PS00409">
    <property type="entry name" value="PROKAR_NTER_METHYL"/>
    <property type="match status" value="1"/>
</dbReference>
<dbReference type="PATRIC" id="fig|330734.3.peg.827"/>
<dbReference type="NCBIfam" id="TIGR02532">
    <property type="entry name" value="IV_pilin_GFxxxE"/>
    <property type="match status" value="1"/>
</dbReference>
<evidence type="ECO:0008006" key="10">
    <source>
        <dbReference type="Google" id="ProtNLM"/>
    </source>
</evidence>
<keyword evidence="3 7" id="KW-0812">Transmembrane</keyword>
<evidence type="ECO:0000256" key="6">
    <source>
        <dbReference type="SAM" id="MobiDB-lite"/>
    </source>
</evidence>
<accession>A0A0H4I9E1</accession>
<evidence type="ECO:0000256" key="5">
    <source>
        <dbReference type="ARBA" id="ARBA00023136"/>
    </source>
</evidence>
<dbReference type="STRING" id="330734.ABA45_03830"/>
<dbReference type="GO" id="GO:0015628">
    <property type="term" value="P:protein secretion by the type II secretion system"/>
    <property type="evidence" value="ECO:0007669"/>
    <property type="project" value="InterPro"/>
</dbReference>
<evidence type="ECO:0000313" key="8">
    <source>
        <dbReference type="EMBL" id="AKO51662.1"/>
    </source>
</evidence>
<dbReference type="PANTHER" id="PTHR30093">
    <property type="entry name" value="GENERAL SECRETION PATHWAY PROTEIN G"/>
    <property type="match status" value="1"/>
</dbReference>
<dbReference type="RefSeq" id="WP_053076118.1">
    <property type="nucleotide sequence ID" value="NZ_CP011494.1"/>
</dbReference>
<dbReference type="InterPro" id="IPR002416">
    <property type="entry name" value="T2SS_protein-GspH"/>
</dbReference>
<dbReference type="GO" id="GO:0043683">
    <property type="term" value="P:type IV pilus assembly"/>
    <property type="evidence" value="ECO:0007669"/>
    <property type="project" value="InterPro"/>
</dbReference>
<evidence type="ECO:0000256" key="4">
    <source>
        <dbReference type="ARBA" id="ARBA00022989"/>
    </source>
</evidence>
<keyword evidence="4 7" id="KW-1133">Transmembrane helix</keyword>
<dbReference type="Gene3D" id="3.30.700.10">
    <property type="entry name" value="Glycoprotein, Type 4 Pilin"/>
    <property type="match status" value="1"/>
</dbReference>
<dbReference type="InterPro" id="IPR045584">
    <property type="entry name" value="Pilin-like"/>
</dbReference>
<comment type="subcellular location">
    <subcellularLocation>
        <location evidence="1">Membrane</location>
        <topology evidence="1">Single-pass membrane protein</topology>
    </subcellularLocation>
</comment>
<evidence type="ECO:0000256" key="1">
    <source>
        <dbReference type="ARBA" id="ARBA00004167"/>
    </source>
</evidence>
<evidence type="ECO:0000313" key="9">
    <source>
        <dbReference type="Proteomes" id="UP000036406"/>
    </source>
</evidence>
<dbReference type="Pfam" id="PF07963">
    <property type="entry name" value="N_methyl"/>
    <property type="match status" value="1"/>
</dbReference>
<evidence type="ECO:0000256" key="7">
    <source>
        <dbReference type="SAM" id="Phobius"/>
    </source>
</evidence>
<keyword evidence="9" id="KW-1185">Reference proteome</keyword>
<dbReference type="Proteomes" id="UP000036406">
    <property type="component" value="Chromosome"/>
</dbReference>
<dbReference type="GO" id="GO:0015627">
    <property type="term" value="C:type II protein secretion system complex"/>
    <property type="evidence" value="ECO:0007669"/>
    <property type="project" value="InterPro"/>
</dbReference>